<dbReference type="AlphaFoldDB" id="A0AAV4UR36"/>
<organism evidence="2 3">
    <name type="scientific">Caerostris darwini</name>
    <dbReference type="NCBI Taxonomy" id="1538125"/>
    <lineage>
        <taxon>Eukaryota</taxon>
        <taxon>Metazoa</taxon>
        <taxon>Ecdysozoa</taxon>
        <taxon>Arthropoda</taxon>
        <taxon>Chelicerata</taxon>
        <taxon>Arachnida</taxon>
        <taxon>Araneae</taxon>
        <taxon>Araneomorphae</taxon>
        <taxon>Entelegynae</taxon>
        <taxon>Araneoidea</taxon>
        <taxon>Araneidae</taxon>
        <taxon>Caerostris</taxon>
    </lineage>
</organism>
<sequence length="91" mass="10211">METLFAFAVIFFCVYIAVAEDGKGCESGADCDEDECCLQSQIFRKPLCRKLKEKDDWCDPGLIPNAKLYIYMCPCGKGLSCIPEEKEVRNG</sequence>
<evidence type="ECO:0000313" key="2">
    <source>
        <dbReference type="EMBL" id="GIY60238.1"/>
    </source>
</evidence>
<comment type="caution">
    <text evidence="2">The sequence shown here is derived from an EMBL/GenBank/DDBJ whole genome shotgun (WGS) entry which is preliminary data.</text>
</comment>
<protein>
    <submittedName>
        <fullName evidence="2">Uncharacterized protein</fullName>
    </submittedName>
</protein>
<dbReference type="Proteomes" id="UP001054837">
    <property type="component" value="Unassembled WGS sequence"/>
</dbReference>
<evidence type="ECO:0000313" key="3">
    <source>
        <dbReference type="Proteomes" id="UP001054837"/>
    </source>
</evidence>
<name>A0AAV4UR36_9ARAC</name>
<proteinExistence type="predicted"/>
<evidence type="ECO:0000256" key="1">
    <source>
        <dbReference type="SAM" id="SignalP"/>
    </source>
</evidence>
<reference evidence="2 3" key="1">
    <citation type="submission" date="2021-06" db="EMBL/GenBank/DDBJ databases">
        <title>Caerostris darwini draft genome.</title>
        <authorList>
            <person name="Kono N."/>
            <person name="Arakawa K."/>
        </authorList>
    </citation>
    <scope>NUCLEOTIDE SEQUENCE [LARGE SCALE GENOMIC DNA]</scope>
</reference>
<gene>
    <name evidence="2" type="ORF">CDAR_282531</name>
</gene>
<keyword evidence="3" id="KW-1185">Reference proteome</keyword>
<feature type="chain" id="PRO_5043450347" evidence="1">
    <location>
        <begin position="20"/>
        <end position="91"/>
    </location>
</feature>
<keyword evidence="1" id="KW-0732">Signal</keyword>
<dbReference type="EMBL" id="BPLQ01011762">
    <property type="protein sequence ID" value="GIY60238.1"/>
    <property type="molecule type" value="Genomic_DNA"/>
</dbReference>
<accession>A0AAV4UR36</accession>
<feature type="signal peptide" evidence="1">
    <location>
        <begin position="1"/>
        <end position="19"/>
    </location>
</feature>
<feature type="non-terminal residue" evidence="2">
    <location>
        <position position="91"/>
    </location>
</feature>
<dbReference type="Gene3D" id="2.10.80.10">
    <property type="entry name" value="Lipase, subunit A"/>
    <property type="match status" value="1"/>
</dbReference>